<dbReference type="Pfam" id="PF01812">
    <property type="entry name" value="5-FTHF_cyc-lig"/>
    <property type="match status" value="1"/>
</dbReference>
<dbReference type="InterPro" id="IPR024185">
    <property type="entry name" value="FTHF_cligase-like_sf"/>
</dbReference>
<evidence type="ECO:0000313" key="6">
    <source>
        <dbReference type="EMBL" id="VDK56435.1"/>
    </source>
</evidence>
<dbReference type="Proteomes" id="UP000271098">
    <property type="component" value="Unassembled WGS sequence"/>
</dbReference>
<name>A0A183DDU6_9BILA</name>
<dbReference type="InterPro" id="IPR002698">
    <property type="entry name" value="FTHF_cligase"/>
</dbReference>
<evidence type="ECO:0000256" key="5">
    <source>
        <dbReference type="ARBA" id="ARBA00038966"/>
    </source>
</evidence>
<dbReference type="WBParaSite" id="GPUH_0000689601-mRNA-1">
    <property type="protein sequence ID" value="GPUH_0000689601-mRNA-1"/>
    <property type="gene ID" value="GPUH_0000689601"/>
</dbReference>
<dbReference type="EC" id="6.3.3.2" evidence="5"/>
<comment type="similarity">
    <text evidence="1">Belongs to the 5-formyltetrahydrofolate cyclo-ligase family.</text>
</comment>
<dbReference type="GO" id="GO:0005524">
    <property type="term" value="F:ATP binding"/>
    <property type="evidence" value="ECO:0007669"/>
    <property type="project" value="UniProtKB-KW"/>
</dbReference>
<dbReference type="GO" id="GO:0035999">
    <property type="term" value="P:tetrahydrofolate interconversion"/>
    <property type="evidence" value="ECO:0007669"/>
    <property type="project" value="TreeGrafter"/>
</dbReference>
<keyword evidence="2" id="KW-0547">Nucleotide-binding</keyword>
<keyword evidence="7" id="KW-1185">Reference proteome</keyword>
<evidence type="ECO:0000256" key="3">
    <source>
        <dbReference type="ARBA" id="ARBA00022840"/>
    </source>
</evidence>
<dbReference type="SUPFAM" id="SSF100950">
    <property type="entry name" value="NagB/RpiA/CoA transferase-like"/>
    <property type="match status" value="1"/>
</dbReference>
<dbReference type="EMBL" id="UYRT01016920">
    <property type="protein sequence ID" value="VDK56435.1"/>
    <property type="molecule type" value="Genomic_DNA"/>
</dbReference>
<protein>
    <recommendedName>
        <fullName evidence="5">5-formyltetrahydrofolate cyclo-ligase</fullName>
        <ecNumber evidence="5">6.3.3.2</ecNumber>
    </recommendedName>
</protein>
<reference evidence="8" key="1">
    <citation type="submission" date="2016-06" db="UniProtKB">
        <authorList>
            <consortium name="WormBaseParasite"/>
        </authorList>
    </citation>
    <scope>IDENTIFICATION</scope>
</reference>
<dbReference type="GO" id="GO:0009396">
    <property type="term" value="P:folic acid-containing compound biosynthetic process"/>
    <property type="evidence" value="ECO:0007669"/>
    <property type="project" value="TreeGrafter"/>
</dbReference>
<dbReference type="PANTHER" id="PTHR23407:SF1">
    <property type="entry name" value="5-FORMYLTETRAHYDROFOLATE CYCLO-LIGASE"/>
    <property type="match status" value="1"/>
</dbReference>
<dbReference type="OrthoDB" id="2015992at2759"/>
<evidence type="ECO:0000256" key="2">
    <source>
        <dbReference type="ARBA" id="ARBA00022741"/>
    </source>
</evidence>
<proteinExistence type="inferred from homology"/>
<dbReference type="InterPro" id="IPR037171">
    <property type="entry name" value="NagB/RpiA_transferase-like"/>
</dbReference>
<sequence>MPYFEKGAITTDTLCLQSADEYHGLATTMWSIKQHLDKEHAERWDRPVIVPGVVFTTDGRQLGYGKGYYDRFLGSHRQKYNLIPVTVGVVLKHQLVPDVSTTANDYLTDHVLHGS</sequence>
<dbReference type="GO" id="GO:0005739">
    <property type="term" value="C:mitochondrion"/>
    <property type="evidence" value="ECO:0007669"/>
    <property type="project" value="TreeGrafter"/>
</dbReference>
<evidence type="ECO:0000256" key="1">
    <source>
        <dbReference type="ARBA" id="ARBA00010638"/>
    </source>
</evidence>
<evidence type="ECO:0000313" key="8">
    <source>
        <dbReference type="WBParaSite" id="GPUH_0000689601-mRNA-1"/>
    </source>
</evidence>
<reference evidence="6 7" key="2">
    <citation type="submission" date="2018-11" db="EMBL/GenBank/DDBJ databases">
        <authorList>
            <consortium name="Pathogen Informatics"/>
        </authorList>
    </citation>
    <scope>NUCLEOTIDE SEQUENCE [LARGE SCALE GENOMIC DNA]</scope>
</reference>
<dbReference type="Gene3D" id="3.40.50.10420">
    <property type="entry name" value="NagB/RpiA/CoA transferase-like"/>
    <property type="match status" value="1"/>
</dbReference>
<evidence type="ECO:0000256" key="4">
    <source>
        <dbReference type="ARBA" id="ARBA00036539"/>
    </source>
</evidence>
<organism evidence="8">
    <name type="scientific">Gongylonema pulchrum</name>
    <dbReference type="NCBI Taxonomy" id="637853"/>
    <lineage>
        <taxon>Eukaryota</taxon>
        <taxon>Metazoa</taxon>
        <taxon>Ecdysozoa</taxon>
        <taxon>Nematoda</taxon>
        <taxon>Chromadorea</taxon>
        <taxon>Rhabditida</taxon>
        <taxon>Spirurina</taxon>
        <taxon>Spiruromorpha</taxon>
        <taxon>Spiruroidea</taxon>
        <taxon>Gongylonematidae</taxon>
        <taxon>Gongylonema</taxon>
    </lineage>
</organism>
<accession>A0A183DDU6</accession>
<comment type="catalytic activity">
    <reaction evidence="4">
        <text>(6S)-5-formyl-5,6,7,8-tetrahydrofolate + ATP = (6R)-5,10-methenyltetrahydrofolate + ADP + phosphate</text>
        <dbReference type="Rhea" id="RHEA:10488"/>
        <dbReference type="ChEBI" id="CHEBI:30616"/>
        <dbReference type="ChEBI" id="CHEBI:43474"/>
        <dbReference type="ChEBI" id="CHEBI:57455"/>
        <dbReference type="ChEBI" id="CHEBI:57457"/>
        <dbReference type="ChEBI" id="CHEBI:456216"/>
        <dbReference type="EC" id="6.3.3.2"/>
    </reaction>
</comment>
<dbReference type="GO" id="GO:0030272">
    <property type="term" value="F:5-formyltetrahydrofolate cyclo-ligase activity"/>
    <property type="evidence" value="ECO:0007669"/>
    <property type="project" value="UniProtKB-EC"/>
</dbReference>
<dbReference type="PANTHER" id="PTHR23407">
    <property type="entry name" value="ATPASE INHIBITOR/5-FORMYLTETRAHYDROFOLATE CYCLO-LIGASE"/>
    <property type="match status" value="1"/>
</dbReference>
<evidence type="ECO:0000313" key="7">
    <source>
        <dbReference type="Proteomes" id="UP000271098"/>
    </source>
</evidence>
<dbReference type="AlphaFoldDB" id="A0A183DDU6"/>
<gene>
    <name evidence="6" type="ORF">GPUH_LOCUS6887</name>
</gene>
<keyword evidence="3" id="KW-0067">ATP-binding</keyword>